<evidence type="ECO:0000259" key="1">
    <source>
        <dbReference type="Pfam" id="PF17185"/>
    </source>
</evidence>
<comment type="caution">
    <text evidence="2">The sequence shown here is derived from an EMBL/GenBank/DDBJ whole genome shotgun (WGS) entry which is preliminary data.</text>
</comment>
<gene>
    <name evidence="2" type="ORF">V6256_00170</name>
</gene>
<accession>A0ABU9GL45</accession>
<feature type="domain" description="NlpE C-terminal OB" evidence="1">
    <location>
        <begin position="46"/>
        <end position="112"/>
    </location>
</feature>
<dbReference type="Proteomes" id="UP001369082">
    <property type="component" value="Unassembled WGS sequence"/>
</dbReference>
<dbReference type="Pfam" id="PF17185">
    <property type="entry name" value="NlpE_C"/>
    <property type="match status" value="1"/>
</dbReference>
<organism evidence="2 3">
    <name type="scientific">Psychromonas aquatilis</name>
    <dbReference type="NCBI Taxonomy" id="2005072"/>
    <lineage>
        <taxon>Bacteria</taxon>
        <taxon>Pseudomonadati</taxon>
        <taxon>Pseudomonadota</taxon>
        <taxon>Gammaproteobacteria</taxon>
        <taxon>Alteromonadales</taxon>
        <taxon>Psychromonadaceae</taxon>
        <taxon>Psychromonas</taxon>
    </lineage>
</organism>
<name>A0ABU9GL45_9GAMM</name>
<dbReference type="PROSITE" id="PS51257">
    <property type="entry name" value="PROKAR_LIPOPROTEIN"/>
    <property type="match status" value="1"/>
</dbReference>
<dbReference type="RefSeq" id="WP_341595945.1">
    <property type="nucleotide sequence ID" value="NZ_JBAKAZ010000001.1"/>
</dbReference>
<dbReference type="Gene3D" id="2.40.50.540">
    <property type="match status" value="1"/>
</dbReference>
<dbReference type="InterPro" id="IPR038139">
    <property type="entry name" value="NlpE_C_sf"/>
</dbReference>
<dbReference type="InterPro" id="IPR033450">
    <property type="entry name" value="NlpE_C"/>
</dbReference>
<evidence type="ECO:0000313" key="3">
    <source>
        <dbReference type="Proteomes" id="UP001369082"/>
    </source>
</evidence>
<keyword evidence="3" id="KW-1185">Reference proteome</keyword>
<sequence>MRFYLTFISSILLTACSNSTPPNNSTPDTQKINTQQTQFIDLQGSHFRGKLFYKNNNAYFQSCGHANALPVETNSNLASIYNRINGASETPVYIEFSGEILFTDNQSSSSSVITYIEHIDHLAAAKSSLQCAKIVDTFDFKAKGEAPYWRINLQQGSLFFATKESNQSYTLSNQHIDNAQVKYIEAVNQQGQPLTLTIKSNGCYSTDKQAYWAATTQVSSAYGDFEGCGEIGKKNMSLPFAGNYLAKSIEQNKQATSTLTLNVDHSLQYELQDETQKIIKTGYWKSNSPHTLVVMFTETDKHKTQEEIIFQRKDDVLYSDKINRNNHLIRLDSELVFEKEQVDSEVVSNAHGKLSRDFEPESITPDLTVDTEVQQAIQKYFKIHQTDPKQTRFNSVRFDLNGDGKKEAIALLDWCSENGCEMLIFEEQAQGLVFSSRVSRVHAPILVSQNQSFSWQSLLVEKQKQWLQLDFDGLHYPLQISTATKVNQPHNTTGVVLFEQGQPDHWFRVK</sequence>
<evidence type="ECO:0000313" key="2">
    <source>
        <dbReference type="EMBL" id="MEL0628005.1"/>
    </source>
</evidence>
<reference evidence="2 3" key="1">
    <citation type="submission" date="2024-02" db="EMBL/GenBank/DDBJ databases">
        <title>Bacteria isolated from the canopy kelp, Nereocystis luetkeana.</title>
        <authorList>
            <person name="Pfister C.A."/>
            <person name="Younker I.T."/>
            <person name="Light S.H."/>
        </authorList>
    </citation>
    <scope>NUCLEOTIDE SEQUENCE [LARGE SCALE GENOMIC DNA]</scope>
    <source>
        <strain evidence="2 3">TI.1.05</strain>
    </source>
</reference>
<dbReference type="EMBL" id="JBAKAZ010000001">
    <property type="protein sequence ID" value="MEL0628005.1"/>
    <property type="molecule type" value="Genomic_DNA"/>
</dbReference>
<protein>
    <recommendedName>
        <fullName evidence="1">NlpE C-terminal OB domain-containing protein</fullName>
    </recommendedName>
</protein>
<proteinExistence type="predicted"/>